<gene>
    <name evidence="3" type="primary">LOC107423708</name>
</gene>
<organism evidence="2 3">
    <name type="scientific">Ziziphus jujuba</name>
    <name type="common">Chinese jujube</name>
    <name type="synonym">Ziziphus sativa</name>
    <dbReference type="NCBI Taxonomy" id="326968"/>
    <lineage>
        <taxon>Eukaryota</taxon>
        <taxon>Viridiplantae</taxon>
        <taxon>Streptophyta</taxon>
        <taxon>Embryophyta</taxon>
        <taxon>Tracheophyta</taxon>
        <taxon>Spermatophyta</taxon>
        <taxon>Magnoliopsida</taxon>
        <taxon>eudicotyledons</taxon>
        <taxon>Gunneridae</taxon>
        <taxon>Pentapetalae</taxon>
        <taxon>rosids</taxon>
        <taxon>fabids</taxon>
        <taxon>Rosales</taxon>
        <taxon>Rhamnaceae</taxon>
        <taxon>Paliureae</taxon>
        <taxon>Ziziphus</taxon>
    </lineage>
</organism>
<dbReference type="GeneID" id="107423708"/>
<dbReference type="Proteomes" id="UP001652623">
    <property type="component" value="Chromosome 9"/>
</dbReference>
<name>A0ABM3ZS98_ZIZJJ</name>
<evidence type="ECO:0000256" key="1">
    <source>
        <dbReference type="SAM" id="MobiDB-lite"/>
    </source>
</evidence>
<keyword evidence="2" id="KW-1185">Reference proteome</keyword>
<proteinExistence type="predicted"/>
<feature type="compositionally biased region" description="Basic and acidic residues" evidence="1">
    <location>
        <begin position="74"/>
        <end position="90"/>
    </location>
</feature>
<protein>
    <submittedName>
        <fullName evidence="3">Uncharacterized protein LOC107423708 isoform X1</fullName>
    </submittedName>
</protein>
<evidence type="ECO:0000313" key="3">
    <source>
        <dbReference type="RefSeq" id="XP_060667357.1"/>
    </source>
</evidence>
<evidence type="ECO:0000313" key="2">
    <source>
        <dbReference type="Proteomes" id="UP001652623"/>
    </source>
</evidence>
<accession>A0ABM3ZS98</accession>
<dbReference type="RefSeq" id="XP_060667357.1">
    <property type="nucleotide sequence ID" value="XM_060811374.1"/>
</dbReference>
<reference evidence="3" key="1">
    <citation type="submission" date="2025-08" db="UniProtKB">
        <authorList>
            <consortium name="RefSeq"/>
        </authorList>
    </citation>
    <scope>IDENTIFICATION</scope>
    <source>
        <tissue evidence="3">Seedling</tissue>
    </source>
</reference>
<sequence length="101" mass="11335">MIVSLAGRLHLSNKQTRLRYLMLGSPLASVSIPGAQGHCLRVCSAVQTHEFDISNVLYLVSLKRLRGKKKRNEKRIGYERDGTQPHDEMHAILGGPINEEE</sequence>
<feature type="region of interest" description="Disordered" evidence="1">
    <location>
        <begin position="71"/>
        <end position="101"/>
    </location>
</feature>